<evidence type="ECO:0000256" key="1">
    <source>
        <dbReference type="ARBA" id="ARBA00022559"/>
    </source>
</evidence>
<dbReference type="SUPFAM" id="SSF53474">
    <property type="entry name" value="alpha/beta-Hydrolases"/>
    <property type="match status" value="1"/>
</dbReference>
<keyword evidence="1" id="KW-0575">Peroxidase</keyword>
<dbReference type="Proteomes" id="UP000199147">
    <property type="component" value="Unassembled WGS sequence"/>
</dbReference>
<evidence type="ECO:0000259" key="2">
    <source>
        <dbReference type="Pfam" id="PF00561"/>
    </source>
</evidence>
<dbReference type="PANTHER" id="PTHR43433:SF5">
    <property type="entry name" value="AB HYDROLASE-1 DOMAIN-CONTAINING PROTEIN"/>
    <property type="match status" value="1"/>
</dbReference>
<accession>A0A0H5RZN9</accession>
<name>A0A0H5RZN9_9MYCO</name>
<dbReference type="GO" id="GO:0004601">
    <property type="term" value="F:peroxidase activity"/>
    <property type="evidence" value="ECO:0007669"/>
    <property type="project" value="UniProtKB-KW"/>
</dbReference>
<dbReference type="GO" id="GO:0016787">
    <property type="term" value="F:hydrolase activity"/>
    <property type="evidence" value="ECO:0007669"/>
    <property type="project" value="UniProtKB-KW"/>
</dbReference>
<dbReference type="InterPro" id="IPR029058">
    <property type="entry name" value="AB_hydrolase_fold"/>
</dbReference>
<protein>
    <submittedName>
        <fullName evidence="3">Alpha/beta hydrolase</fullName>
    </submittedName>
</protein>
<evidence type="ECO:0000313" key="3">
    <source>
        <dbReference type="EMBL" id="CRZ19017.1"/>
    </source>
</evidence>
<sequence>MNLAYEDRGDGDPVLFIAGQGGVGRTWDLHQVPAFRAAGYRVITFDNRGVGATSEAEGFTAATMVADTAELIERLDAAPVRVVAVSMGSYIAQELMLARPELVSQCVLMATRGRHDCTREFFRIAERDLAEAGVRLPATYDAKLRLLENFSPKTLNDEACVRDWIDTFTRWPAKVTPGIRAQYGVAPQNDRRPAYRAIDTPALVIGFADDLVMPPHLGAEVADALPNGRYLEIADAGHLGFLERPQAVNSAILKFFADSRNGHSAR</sequence>
<dbReference type="PRINTS" id="PR00111">
    <property type="entry name" value="ABHYDROLASE"/>
</dbReference>
<dbReference type="PANTHER" id="PTHR43433">
    <property type="entry name" value="HYDROLASE, ALPHA/BETA FOLD FAMILY PROTEIN"/>
    <property type="match status" value="1"/>
</dbReference>
<dbReference type="STRING" id="146018.BN2156_05932"/>
<dbReference type="EMBL" id="CWKH01000003">
    <property type="protein sequence ID" value="CRZ19017.1"/>
    <property type="molecule type" value="Genomic_DNA"/>
</dbReference>
<dbReference type="InterPro" id="IPR050471">
    <property type="entry name" value="AB_hydrolase"/>
</dbReference>
<gene>
    <name evidence="3" type="ORF">BN2156_05932</name>
</gene>
<keyword evidence="4" id="KW-1185">Reference proteome</keyword>
<dbReference type="AlphaFoldDB" id="A0A0H5RZN9"/>
<dbReference type="InterPro" id="IPR000639">
    <property type="entry name" value="Epox_hydrolase-like"/>
</dbReference>
<keyword evidence="1" id="KW-0560">Oxidoreductase</keyword>
<proteinExistence type="predicted"/>
<dbReference type="PRINTS" id="PR00412">
    <property type="entry name" value="EPOXHYDRLASE"/>
</dbReference>
<keyword evidence="3" id="KW-0378">Hydrolase</keyword>
<reference evidence="4" key="1">
    <citation type="submission" date="2015-07" db="EMBL/GenBank/DDBJ databases">
        <authorList>
            <person name="Urmite Genomes"/>
        </authorList>
    </citation>
    <scope>NUCLEOTIDE SEQUENCE [LARGE SCALE GENOMIC DNA]</scope>
    <source>
        <strain evidence="4">type strain: ATCC 49404</strain>
    </source>
</reference>
<organism evidence="3 4">
    <name type="scientific">Mycolicibacterium neworleansense</name>
    <dbReference type="NCBI Taxonomy" id="146018"/>
    <lineage>
        <taxon>Bacteria</taxon>
        <taxon>Bacillati</taxon>
        <taxon>Actinomycetota</taxon>
        <taxon>Actinomycetes</taxon>
        <taxon>Mycobacteriales</taxon>
        <taxon>Mycobacteriaceae</taxon>
        <taxon>Mycolicibacterium</taxon>
    </lineage>
</organism>
<dbReference type="Pfam" id="PF00561">
    <property type="entry name" value="Abhydrolase_1"/>
    <property type="match status" value="1"/>
</dbReference>
<dbReference type="OrthoDB" id="3210844at2"/>
<feature type="domain" description="AB hydrolase-1" evidence="2">
    <location>
        <begin position="13"/>
        <end position="245"/>
    </location>
</feature>
<dbReference type="InterPro" id="IPR000073">
    <property type="entry name" value="AB_hydrolase_1"/>
</dbReference>
<dbReference type="RefSeq" id="WP_090518651.1">
    <property type="nucleotide sequence ID" value="NZ_CWKH01000003.1"/>
</dbReference>
<dbReference type="Gene3D" id="3.40.50.1820">
    <property type="entry name" value="alpha/beta hydrolase"/>
    <property type="match status" value="1"/>
</dbReference>
<evidence type="ECO:0000313" key="4">
    <source>
        <dbReference type="Proteomes" id="UP000199147"/>
    </source>
</evidence>